<dbReference type="EMBL" id="LIAE01008407">
    <property type="protein sequence ID" value="PAV74129.1"/>
    <property type="molecule type" value="Genomic_DNA"/>
</dbReference>
<comment type="caution">
    <text evidence="1">The sequence shown here is derived from an EMBL/GenBank/DDBJ whole genome shotgun (WGS) entry which is preliminary data.</text>
</comment>
<organism evidence="1 2">
    <name type="scientific">Diploscapter pachys</name>
    <dbReference type="NCBI Taxonomy" id="2018661"/>
    <lineage>
        <taxon>Eukaryota</taxon>
        <taxon>Metazoa</taxon>
        <taxon>Ecdysozoa</taxon>
        <taxon>Nematoda</taxon>
        <taxon>Chromadorea</taxon>
        <taxon>Rhabditida</taxon>
        <taxon>Rhabditina</taxon>
        <taxon>Rhabditomorpha</taxon>
        <taxon>Rhabditoidea</taxon>
        <taxon>Rhabditidae</taxon>
        <taxon>Diploscapter</taxon>
    </lineage>
</organism>
<name>A0A2A2KJX8_9BILA</name>
<evidence type="ECO:0000313" key="2">
    <source>
        <dbReference type="Proteomes" id="UP000218231"/>
    </source>
</evidence>
<accession>A0A2A2KJX8</accession>
<gene>
    <name evidence="1" type="ORF">WR25_09723</name>
</gene>
<protein>
    <submittedName>
        <fullName evidence="1">Uncharacterized protein</fullName>
    </submittedName>
</protein>
<proteinExistence type="predicted"/>
<evidence type="ECO:0000313" key="1">
    <source>
        <dbReference type="EMBL" id="PAV74129.1"/>
    </source>
</evidence>
<sequence length="689" mass="71091">MTEGRVRASASVQLHAHAAIGGAAVGAVFGNRLVARVGDVIDAAVDRQAIPDRQFGADAGQRIAVDAHAAAVAVTVEAVADDLHGATDTQTEGQAIVDDERRGFLGPAQQIGAEGGAGRAVFRIDVRHVGRHGQRVDGAQADRELHALGMGALDVVVDAERAVDADRTAGVLLGARAAAEADLVARVAVEIGRRDAGATVEQRLFDAGIPVARGFRIEACVPVRAVQLVQGRRLEALAIARPQRRAGAQRQRGVGAESGVIAERLMVVVADAAGQGQCVERLHDRFAIDAGDADRAAQRRVAVAAVFMLDAGDDADLIDRLIIALIFVAFRAAAERRRGGAGLGIGVAVDVGDGEGDAVAERAEVRVQAGIAVQFVRGREAGVVGKDVVGRRIAVGLRLAVGPIAAQVEANAVGEVDAQAAGRAVLAIAVALGAVGRGRDAVAAQIAAGQCARDRAAATRDAALRVKAVGIAIFGAGARLQPLGRFFAAAGRRGIVDAHAVDHDQSLLRLCAAQAHAGEAAQAAIARHGDAGGGRQQIGDRHGLAAIDLVAGDDGHGLADFGSGLGDAAGRASTATDGQRKRIGEQSLGTPLMTARDGSRAAAFLTARDHSRTADVARIEGVPSSARHTPSARRIDGERQVSWLPGRRLCPRLPRSVADPVARWGPACRSQLRGQRRIRASRCASRLPF</sequence>
<dbReference type="Proteomes" id="UP000218231">
    <property type="component" value="Unassembled WGS sequence"/>
</dbReference>
<dbReference type="AlphaFoldDB" id="A0A2A2KJX8"/>
<reference evidence="1 2" key="1">
    <citation type="journal article" date="2017" name="Curr. Biol.">
        <title>Genome architecture and evolution of a unichromosomal asexual nematode.</title>
        <authorList>
            <person name="Fradin H."/>
            <person name="Zegar C."/>
            <person name="Gutwein M."/>
            <person name="Lucas J."/>
            <person name="Kovtun M."/>
            <person name="Corcoran D."/>
            <person name="Baugh L.R."/>
            <person name="Kiontke K."/>
            <person name="Gunsalus K."/>
            <person name="Fitch D.H."/>
            <person name="Piano F."/>
        </authorList>
    </citation>
    <scope>NUCLEOTIDE SEQUENCE [LARGE SCALE GENOMIC DNA]</scope>
    <source>
        <strain evidence="1">PF1309</strain>
    </source>
</reference>
<keyword evidence="2" id="KW-1185">Reference proteome</keyword>